<dbReference type="Pfam" id="PF07690">
    <property type="entry name" value="MFS_1"/>
    <property type="match status" value="1"/>
</dbReference>
<keyword evidence="8" id="KW-1185">Reference proteome</keyword>
<feature type="transmembrane region" description="Helical" evidence="5">
    <location>
        <begin position="211"/>
        <end position="230"/>
    </location>
</feature>
<feature type="transmembrane region" description="Helical" evidence="5">
    <location>
        <begin position="36"/>
        <end position="58"/>
    </location>
</feature>
<feature type="transmembrane region" description="Helical" evidence="5">
    <location>
        <begin position="323"/>
        <end position="346"/>
    </location>
</feature>
<evidence type="ECO:0000313" key="8">
    <source>
        <dbReference type="Proteomes" id="UP000199691"/>
    </source>
</evidence>
<evidence type="ECO:0000259" key="6">
    <source>
        <dbReference type="PROSITE" id="PS50850"/>
    </source>
</evidence>
<keyword evidence="3 5" id="KW-1133">Transmembrane helix</keyword>
<proteinExistence type="predicted"/>
<dbReference type="InterPro" id="IPR011701">
    <property type="entry name" value="MFS"/>
</dbReference>
<dbReference type="PANTHER" id="PTHR23546:SF1">
    <property type="entry name" value="MEMBRANE PROTEIN"/>
    <property type="match status" value="1"/>
</dbReference>
<evidence type="ECO:0000256" key="3">
    <source>
        <dbReference type="ARBA" id="ARBA00022989"/>
    </source>
</evidence>
<dbReference type="PANTHER" id="PTHR23546">
    <property type="entry name" value="TRANSPORT PROTEIN"/>
    <property type="match status" value="1"/>
</dbReference>
<name>A0A1H0I9M2_9PSEU</name>
<dbReference type="OrthoDB" id="9793283at2"/>
<dbReference type="InterPro" id="IPR036259">
    <property type="entry name" value="MFS_trans_sf"/>
</dbReference>
<dbReference type="AlphaFoldDB" id="A0A1H0I9M2"/>
<sequence length="388" mass="38182">MPRTLSLPLIALLVVQSVHQMLTLLLGPASIDLGLSASQLGLVFAVSSVAITLAAPLWGLLLDAAGPRPVLVAGLGLGLFGLVGHAAAVTVAAGETSAPELAFVFLLVFRGFLFGAGLAALPVVALAVAGTSVSGVTACTTAVGLVGAAQGLASLLGPFVGGALVVASLQVPLYLAPVLVLLVMVLVLATYKPGDRPHDVAPSRSWELLPAFGVGLLANLSLGLVQVAALHRDAEPGAVEGVMLAGAAGLVLAQGLLVPLLKWSPARLMKAGASIALAGYAVVAAVPSLMALAFLVVSIGVGFAITGFAATASLGVAPRHQGIVAGLVTMTSGLTFVAGPVLSTVLHEVGPVVPVIAAGAAAALAVVLSLLPVAASPVPRPGPADLPH</sequence>
<keyword evidence="4 5" id="KW-0472">Membrane</keyword>
<evidence type="ECO:0000256" key="5">
    <source>
        <dbReference type="SAM" id="Phobius"/>
    </source>
</evidence>
<reference evidence="8" key="1">
    <citation type="submission" date="2016-10" db="EMBL/GenBank/DDBJ databases">
        <authorList>
            <person name="Varghese N."/>
            <person name="Submissions S."/>
        </authorList>
    </citation>
    <scope>NUCLEOTIDE SEQUENCE [LARGE SCALE GENOMIC DNA]</scope>
    <source>
        <strain evidence="8">CGMCC 4.6609</strain>
    </source>
</reference>
<accession>A0A1H0I9M2</accession>
<evidence type="ECO:0000256" key="4">
    <source>
        <dbReference type="ARBA" id="ARBA00023136"/>
    </source>
</evidence>
<evidence type="ECO:0000313" key="7">
    <source>
        <dbReference type="EMBL" id="SDO28092.1"/>
    </source>
</evidence>
<dbReference type="InterPro" id="IPR020846">
    <property type="entry name" value="MFS_dom"/>
</dbReference>
<dbReference type="STRING" id="641025.SAMN05421507_10218"/>
<evidence type="ECO:0000256" key="2">
    <source>
        <dbReference type="ARBA" id="ARBA00022692"/>
    </source>
</evidence>
<dbReference type="SUPFAM" id="SSF103473">
    <property type="entry name" value="MFS general substrate transporter"/>
    <property type="match status" value="1"/>
</dbReference>
<dbReference type="Gene3D" id="1.20.1250.20">
    <property type="entry name" value="MFS general substrate transporter like domains"/>
    <property type="match status" value="1"/>
</dbReference>
<organism evidence="7 8">
    <name type="scientific">Lentzea jiangxiensis</name>
    <dbReference type="NCBI Taxonomy" id="641025"/>
    <lineage>
        <taxon>Bacteria</taxon>
        <taxon>Bacillati</taxon>
        <taxon>Actinomycetota</taxon>
        <taxon>Actinomycetes</taxon>
        <taxon>Pseudonocardiales</taxon>
        <taxon>Pseudonocardiaceae</taxon>
        <taxon>Lentzea</taxon>
    </lineage>
</organism>
<dbReference type="PROSITE" id="PS50850">
    <property type="entry name" value="MFS"/>
    <property type="match status" value="1"/>
</dbReference>
<feature type="transmembrane region" description="Helical" evidence="5">
    <location>
        <begin position="242"/>
        <end position="261"/>
    </location>
</feature>
<dbReference type="GO" id="GO:0022857">
    <property type="term" value="F:transmembrane transporter activity"/>
    <property type="evidence" value="ECO:0007669"/>
    <property type="project" value="InterPro"/>
</dbReference>
<comment type="subcellular location">
    <subcellularLocation>
        <location evidence="1">Cell membrane</location>
        <topology evidence="1">Multi-pass membrane protein</topology>
    </subcellularLocation>
</comment>
<dbReference type="Proteomes" id="UP000199691">
    <property type="component" value="Unassembled WGS sequence"/>
</dbReference>
<feature type="transmembrane region" description="Helical" evidence="5">
    <location>
        <begin position="292"/>
        <end position="316"/>
    </location>
</feature>
<evidence type="ECO:0000256" key="1">
    <source>
        <dbReference type="ARBA" id="ARBA00004651"/>
    </source>
</evidence>
<feature type="transmembrane region" description="Helical" evidence="5">
    <location>
        <begin position="70"/>
        <end position="91"/>
    </location>
</feature>
<feature type="transmembrane region" description="Helical" evidence="5">
    <location>
        <begin position="173"/>
        <end position="191"/>
    </location>
</feature>
<gene>
    <name evidence="7" type="ORF">SAMN05421507_10218</name>
</gene>
<keyword evidence="2 5" id="KW-0812">Transmembrane</keyword>
<feature type="domain" description="Major facilitator superfamily (MFS) profile" evidence="6">
    <location>
        <begin position="1"/>
        <end position="195"/>
    </location>
</feature>
<feature type="transmembrane region" description="Helical" evidence="5">
    <location>
        <begin position="142"/>
        <end position="167"/>
    </location>
</feature>
<feature type="transmembrane region" description="Helical" evidence="5">
    <location>
        <begin position="103"/>
        <end position="130"/>
    </location>
</feature>
<dbReference type="GO" id="GO:0005886">
    <property type="term" value="C:plasma membrane"/>
    <property type="evidence" value="ECO:0007669"/>
    <property type="project" value="UniProtKB-SubCell"/>
</dbReference>
<feature type="transmembrane region" description="Helical" evidence="5">
    <location>
        <begin position="352"/>
        <end position="371"/>
    </location>
</feature>
<protein>
    <submittedName>
        <fullName evidence="7">Major Facilitator Superfamily protein</fullName>
    </submittedName>
</protein>
<dbReference type="RefSeq" id="WP_090096101.1">
    <property type="nucleotide sequence ID" value="NZ_FNIX01000002.1"/>
</dbReference>
<dbReference type="EMBL" id="FNIX01000002">
    <property type="protein sequence ID" value="SDO28092.1"/>
    <property type="molecule type" value="Genomic_DNA"/>
</dbReference>